<comment type="caution">
    <text evidence="1">The sequence shown here is derived from an EMBL/GenBank/DDBJ whole genome shotgun (WGS) entry which is preliminary data.</text>
</comment>
<dbReference type="EMBL" id="LAZR01001904">
    <property type="protein sequence ID" value="KKN37298.1"/>
    <property type="molecule type" value="Genomic_DNA"/>
</dbReference>
<name>A0A0F9T747_9ZZZZ</name>
<reference evidence="1" key="1">
    <citation type="journal article" date="2015" name="Nature">
        <title>Complex archaea that bridge the gap between prokaryotes and eukaryotes.</title>
        <authorList>
            <person name="Spang A."/>
            <person name="Saw J.H."/>
            <person name="Jorgensen S.L."/>
            <person name="Zaremba-Niedzwiedzka K."/>
            <person name="Martijn J."/>
            <person name="Lind A.E."/>
            <person name="van Eijk R."/>
            <person name="Schleper C."/>
            <person name="Guy L."/>
            <person name="Ettema T.J."/>
        </authorList>
    </citation>
    <scope>NUCLEOTIDE SEQUENCE</scope>
</reference>
<evidence type="ECO:0000313" key="1">
    <source>
        <dbReference type="EMBL" id="KKN37298.1"/>
    </source>
</evidence>
<organism evidence="1">
    <name type="scientific">marine sediment metagenome</name>
    <dbReference type="NCBI Taxonomy" id="412755"/>
    <lineage>
        <taxon>unclassified sequences</taxon>
        <taxon>metagenomes</taxon>
        <taxon>ecological metagenomes</taxon>
    </lineage>
</organism>
<sequence length="207" mass="20987">MASSNKALVVGPSEYPAAGSNFSAYGSPLAPENQPAWLWGTGTPAAIAPFTTVNKGAVYSEVNAADDNACLWMKVDEGGNAADWVRLGNTGIVMVKSLLYDISLAASEQVIFNARTACEVLEAGLIYNEATETSGAAEGDITIGTATGGGQIVAATPYVAAQATGSYQALVIAAGALAAGTSVFASHDQAASAVGTCYLLMKIRVEA</sequence>
<proteinExistence type="predicted"/>
<accession>A0A0F9T747</accession>
<protein>
    <submittedName>
        <fullName evidence="1">Uncharacterized protein</fullName>
    </submittedName>
</protein>
<dbReference type="AlphaFoldDB" id="A0A0F9T747"/>
<gene>
    <name evidence="1" type="ORF">LCGC14_0764970</name>
</gene>